<evidence type="ECO:0008006" key="5">
    <source>
        <dbReference type="Google" id="ProtNLM"/>
    </source>
</evidence>
<evidence type="ECO:0000313" key="4">
    <source>
        <dbReference type="Proteomes" id="UP001162060"/>
    </source>
</evidence>
<dbReference type="Proteomes" id="UP001162060">
    <property type="component" value="Unassembled WGS sequence"/>
</dbReference>
<dbReference type="GO" id="GO:0046983">
    <property type="term" value="F:protein dimerization activity"/>
    <property type="evidence" value="ECO:0007669"/>
    <property type="project" value="InterPro"/>
</dbReference>
<feature type="region of interest" description="Disordered" evidence="2">
    <location>
        <begin position="152"/>
        <end position="211"/>
    </location>
</feature>
<dbReference type="AlphaFoldDB" id="A0AAV1U9E9"/>
<feature type="compositionally biased region" description="Polar residues" evidence="2">
    <location>
        <begin position="173"/>
        <end position="186"/>
    </location>
</feature>
<name>A0AAV1U9E9_9STRA</name>
<proteinExistence type="predicted"/>
<evidence type="ECO:0000256" key="1">
    <source>
        <dbReference type="SAM" id="Coils"/>
    </source>
</evidence>
<keyword evidence="1" id="KW-0175">Coiled coil</keyword>
<feature type="coiled-coil region" evidence="1">
    <location>
        <begin position="267"/>
        <end position="304"/>
    </location>
</feature>
<evidence type="ECO:0000313" key="3">
    <source>
        <dbReference type="EMBL" id="CAK7930552.1"/>
    </source>
</evidence>
<comment type="caution">
    <text evidence="3">The sequence shown here is derived from an EMBL/GenBank/DDBJ whole genome shotgun (WGS) entry which is preliminary data.</text>
</comment>
<sequence>MSYLHRYIPPIYVDLNLPATPSKHHEDSTGVRSTAPPATFTSALEQAASSNPDPRPSCTNSLLLDLLEFPLTAIDPNLDGSKHQHDLNSTDGHDTPLGATHQQIYPLPTGHDVPSREKQEVLKSKQSRDPEVLEEVRAFPAAVFTNTTILASRSSTASNPSRRARSSVKASSLMTQRGGRTSQFSAKQRRERHNANERRRTNAAKGRVREMRESVDALLNRRSELTGLRDAEATADEVLPHRRRVETVVSEDDSSDLSFSIPGSSTYLDLVKAVDELRNEKRYLEEQLDQLDSQNSALQAVQTELVIDGSEPPTVVKAEKRRKRQRVEADDALSDSTPSVSKQCKMDTLTGGYCIETEAVPSHLKVLFPKPMTCDAAFNWVKDSYSDIMKLKSQQKQDLTDATAESSVLGWREDKREVCKVEGAEDRYALELMLTQDLPGVVSGDLVFNTWQLLTSLETFQKLFPLTKDLVVLQTINDDCVVVRVGIAPAHDAPTVHSIVVLARGQIDGGYLVSMRSVPMSLGQKAFAAQEDKYLPVLAWFMLLDKYDNEYVQPVCEVIVGTSSQHNSERVLHGFATELVAGVVRWQDAVGQREQWEF</sequence>
<feature type="region of interest" description="Disordered" evidence="2">
    <location>
        <begin position="320"/>
        <end position="341"/>
    </location>
</feature>
<protein>
    <recommendedName>
        <fullName evidence="5">BZIP domain-containing protein</fullName>
    </recommendedName>
</protein>
<gene>
    <name evidence="3" type="ORF">PM001_LOCUS15702</name>
</gene>
<feature type="region of interest" description="Disordered" evidence="2">
    <location>
        <begin position="80"/>
        <end position="117"/>
    </location>
</feature>
<dbReference type="Gene3D" id="4.10.280.10">
    <property type="entry name" value="Helix-loop-helix DNA-binding domain"/>
    <property type="match status" value="1"/>
</dbReference>
<dbReference type="InterPro" id="IPR036638">
    <property type="entry name" value="HLH_DNA-bd_sf"/>
</dbReference>
<organism evidence="3 4">
    <name type="scientific">Peronospora matthiolae</name>
    <dbReference type="NCBI Taxonomy" id="2874970"/>
    <lineage>
        <taxon>Eukaryota</taxon>
        <taxon>Sar</taxon>
        <taxon>Stramenopiles</taxon>
        <taxon>Oomycota</taxon>
        <taxon>Peronosporomycetes</taxon>
        <taxon>Peronosporales</taxon>
        <taxon>Peronosporaceae</taxon>
        <taxon>Peronospora</taxon>
    </lineage>
</organism>
<feature type="compositionally biased region" description="Basic and acidic residues" evidence="2">
    <location>
        <begin position="80"/>
        <end position="94"/>
    </location>
</feature>
<accession>A0AAV1U9E9</accession>
<evidence type="ECO:0000256" key="2">
    <source>
        <dbReference type="SAM" id="MobiDB-lite"/>
    </source>
</evidence>
<reference evidence="3" key="1">
    <citation type="submission" date="2024-01" db="EMBL/GenBank/DDBJ databases">
        <authorList>
            <person name="Webb A."/>
        </authorList>
    </citation>
    <scope>NUCLEOTIDE SEQUENCE</scope>
    <source>
        <strain evidence="3">Pm1</strain>
    </source>
</reference>
<dbReference type="EMBL" id="CAKLBY020000168">
    <property type="protein sequence ID" value="CAK7930552.1"/>
    <property type="molecule type" value="Genomic_DNA"/>
</dbReference>